<dbReference type="InterPro" id="IPR045269">
    <property type="entry name" value="Atg1-like"/>
</dbReference>
<dbReference type="Gene3D" id="1.10.510.10">
    <property type="entry name" value="Transferase(Phosphotransferase) domain 1"/>
    <property type="match status" value="1"/>
</dbReference>
<dbReference type="InterPro" id="IPR008271">
    <property type="entry name" value="Ser/Thr_kinase_AS"/>
</dbReference>
<feature type="compositionally biased region" description="Polar residues" evidence="15">
    <location>
        <begin position="703"/>
        <end position="736"/>
    </location>
</feature>
<dbReference type="SUPFAM" id="SSF56112">
    <property type="entry name" value="Protein kinase-like (PK-like)"/>
    <property type="match status" value="1"/>
</dbReference>
<dbReference type="PANTHER" id="PTHR24348:SF22">
    <property type="entry name" value="NON-SPECIFIC SERINE_THREONINE PROTEIN KINASE"/>
    <property type="match status" value="1"/>
</dbReference>
<feature type="region of interest" description="Disordered" evidence="15">
    <location>
        <begin position="522"/>
        <end position="558"/>
    </location>
</feature>
<dbReference type="InterPro" id="IPR000253">
    <property type="entry name" value="FHA_dom"/>
</dbReference>
<name>A0A0H1BQ82_9EURO</name>
<comment type="caution">
    <text evidence="18">The sequence shown here is derived from an EMBL/GenBank/DDBJ whole genome shotgun (WGS) entry which is preliminary data.</text>
</comment>
<dbReference type="SUPFAM" id="SSF49879">
    <property type="entry name" value="SMAD/FHA domain"/>
    <property type="match status" value="1"/>
</dbReference>
<dbReference type="CDD" id="cd00060">
    <property type="entry name" value="FHA"/>
    <property type="match status" value="1"/>
</dbReference>
<dbReference type="InterPro" id="IPR000719">
    <property type="entry name" value="Prot_kinase_dom"/>
</dbReference>
<keyword evidence="7" id="KW-0808">Transferase</keyword>
<dbReference type="CDD" id="cd00180">
    <property type="entry name" value="PKc"/>
    <property type="match status" value="1"/>
</dbReference>
<keyword evidence="6" id="KW-0723">Serine/threonine-protein kinase</keyword>
<sequence>MDDPDLIAYLCPLTERARSSVRRTENRSRCFQPPEATERKPERRQPGDRTPPREENSPDRFPDFVGNEVLKLTFSKGPKNYQGFVLGRESKKCDIVLASQATPDVSGSHCFLTFNEYDQLILHDTSFNGTIVSYNGKGAETRRKFSWIVGGHSVPDKEQSNVVIQLSKKLSFRIVCAKRKNEEEYTAKIRQFRSDLEKLGESALDGLNLESRITTAQYTQSHSPGQEPLLLTLSELGRGGFGVVTCLWDVSCGVTYAHKSPLANQMDQMDQSDRDKLIKAWGNEIDLLKSVSHAHIVKLLGWEKEPLPQLYLEYMELGTLNHIEEITVDEALIVLCQSLSALEYLHGLSPPIGHRDIKPANILVSHLDPLYIKLADFGLAKEGSLRTGCGTERYWAPEIAERALGWNYRELYTHTVDIWSLGVVILELTHGLPSGSAKDPDWGNKIIAKAKSSPGAIAEFLSTAMIIQDPAKRYSASRCLDEAKQLPAPSRTGHQTPTAASYAALGKTTAIFRGAGKQLATPYGPASPIRQRHSRALRSSLTSPTSTITPHKPRPATLHAGPYEEQLRVHDPACVLSSPAQLGRQDPPGWDMPSHPSLPQSNLQNEYGSQNNPAEGYQQANEQSYHQMPLQPFWNNATGGPSPPYVPASIHHYGYSPGENFEWYRQTTGQQQSARYPQTSSNAMIEPSRPYPPAPPGSMHQYDYSSQNNIYEYSSQNNFEVAQAQQSNVQHQPTRQSQRHTSRSTLGEQDVSRRSR</sequence>
<evidence type="ECO:0000313" key="19">
    <source>
        <dbReference type="Proteomes" id="UP000053573"/>
    </source>
</evidence>
<evidence type="ECO:0000256" key="14">
    <source>
        <dbReference type="ARBA" id="ARBA00048679"/>
    </source>
</evidence>
<dbReference type="PROSITE" id="PS00108">
    <property type="entry name" value="PROTEIN_KINASE_ST"/>
    <property type="match status" value="1"/>
</dbReference>
<feature type="domain" description="Protein kinase" evidence="17">
    <location>
        <begin position="230"/>
        <end position="486"/>
    </location>
</feature>
<dbReference type="GO" id="GO:0004674">
    <property type="term" value="F:protein serine/threonine kinase activity"/>
    <property type="evidence" value="ECO:0007669"/>
    <property type="project" value="UniProtKB-KW"/>
</dbReference>
<keyword evidence="11" id="KW-0072">Autophagy</keyword>
<feature type="region of interest" description="Disordered" evidence="15">
    <location>
        <begin position="578"/>
        <end position="617"/>
    </location>
</feature>
<evidence type="ECO:0000256" key="1">
    <source>
        <dbReference type="ARBA" id="ARBA00004623"/>
    </source>
</evidence>
<dbReference type="PANTHER" id="PTHR24348">
    <property type="entry name" value="SERINE/THREONINE-PROTEIN KINASE UNC-51-RELATED"/>
    <property type="match status" value="1"/>
</dbReference>
<feature type="compositionally biased region" description="Polar residues" evidence="15">
    <location>
        <begin position="667"/>
        <end position="683"/>
    </location>
</feature>
<evidence type="ECO:0000256" key="4">
    <source>
        <dbReference type="ARBA" id="ARBA00018572"/>
    </source>
</evidence>
<dbReference type="PROSITE" id="PS50006">
    <property type="entry name" value="FHA_DOMAIN"/>
    <property type="match status" value="1"/>
</dbReference>
<dbReference type="Pfam" id="PF00069">
    <property type="entry name" value="Pkinase"/>
    <property type="match status" value="1"/>
</dbReference>
<dbReference type="SMART" id="SM00240">
    <property type="entry name" value="FHA"/>
    <property type="match status" value="1"/>
</dbReference>
<dbReference type="AlphaFoldDB" id="A0A0H1BQ82"/>
<evidence type="ECO:0000256" key="11">
    <source>
        <dbReference type="ARBA" id="ARBA00023006"/>
    </source>
</evidence>
<dbReference type="GO" id="GO:0005829">
    <property type="term" value="C:cytosol"/>
    <property type="evidence" value="ECO:0007669"/>
    <property type="project" value="TreeGrafter"/>
</dbReference>
<evidence type="ECO:0000256" key="6">
    <source>
        <dbReference type="ARBA" id="ARBA00022527"/>
    </source>
</evidence>
<evidence type="ECO:0000256" key="13">
    <source>
        <dbReference type="ARBA" id="ARBA00047899"/>
    </source>
</evidence>
<protein>
    <recommendedName>
        <fullName evidence="4">Serine/threonine-protein kinase ATG1</fullName>
        <ecNumber evidence="3">2.7.11.1</ecNumber>
    </recommendedName>
    <alternativeName>
        <fullName evidence="12">Autophagy-related protein 1</fullName>
    </alternativeName>
    <alternativeName>
        <fullName evidence="5">Serine/threonine-protein kinase atg1</fullName>
    </alternativeName>
</protein>
<dbReference type="EC" id="2.7.11.1" evidence="3"/>
<dbReference type="OrthoDB" id="10252171at2759"/>
<dbReference type="STRING" id="2060906.A0A0H1BQ82"/>
<keyword evidence="19" id="KW-1185">Reference proteome</keyword>
<dbReference type="EMBL" id="LDEV01000457">
    <property type="protein sequence ID" value="KLJ13207.1"/>
    <property type="molecule type" value="Genomic_DNA"/>
</dbReference>
<evidence type="ECO:0000256" key="15">
    <source>
        <dbReference type="SAM" id="MobiDB-lite"/>
    </source>
</evidence>
<dbReference type="SMART" id="SM00220">
    <property type="entry name" value="S_TKc"/>
    <property type="match status" value="1"/>
</dbReference>
<dbReference type="Proteomes" id="UP000053573">
    <property type="component" value="Unassembled WGS sequence"/>
</dbReference>
<dbReference type="GO" id="GO:0005524">
    <property type="term" value="F:ATP binding"/>
    <property type="evidence" value="ECO:0007669"/>
    <property type="project" value="UniProtKB-KW"/>
</dbReference>
<evidence type="ECO:0000256" key="7">
    <source>
        <dbReference type="ARBA" id="ARBA00022679"/>
    </source>
</evidence>
<feature type="region of interest" description="Disordered" evidence="15">
    <location>
        <begin position="667"/>
        <end position="756"/>
    </location>
</feature>
<feature type="region of interest" description="Disordered" evidence="15">
    <location>
        <begin position="21"/>
        <end position="62"/>
    </location>
</feature>
<dbReference type="Pfam" id="PF00498">
    <property type="entry name" value="FHA"/>
    <property type="match status" value="1"/>
</dbReference>
<reference evidence="19" key="1">
    <citation type="journal article" date="2015" name="PLoS Genet.">
        <title>The dynamic genome and transcriptome of the human fungal pathogen Blastomyces and close relative Emmonsia.</title>
        <authorList>
            <person name="Munoz J.F."/>
            <person name="Gauthier G.M."/>
            <person name="Desjardins C.A."/>
            <person name="Gallo J.E."/>
            <person name="Holder J."/>
            <person name="Sullivan T.D."/>
            <person name="Marty A.J."/>
            <person name="Carmen J.C."/>
            <person name="Chen Z."/>
            <person name="Ding L."/>
            <person name="Gujja S."/>
            <person name="Magrini V."/>
            <person name="Misas E."/>
            <person name="Mitreva M."/>
            <person name="Priest M."/>
            <person name="Saif S."/>
            <person name="Whiston E.A."/>
            <person name="Young S."/>
            <person name="Zeng Q."/>
            <person name="Goldman W.E."/>
            <person name="Mardis E.R."/>
            <person name="Taylor J.W."/>
            <person name="McEwen J.G."/>
            <person name="Clay O.K."/>
            <person name="Klein B.S."/>
            <person name="Cuomo C.A."/>
        </authorList>
    </citation>
    <scope>NUCLEOTIDE SEQUENCE [LARGE SCALE GENOMIC DNA]</scope>
    <source>
        <strain evidence="19">UAMH 139</strain>
    </source>
</reference>
<comment type="catalytic activity">
    <reaction evidence="13">
        <text>L-threonyl-[protein] + ATP = O-phospho-L-threonyl-[protein] + ADP + H(+)</text>
        <dbReference type="Rhea" id="RHEA:46608"/>
        <dbReference type="Rhea" id="RHEA-COMP:11060"/>
        <dbReference type="Rhea" id="RHEA-COMP:11605"/>
        <dbReference type="ChEBI" id="CHEBI:15378"/>
        <dbReference type="ChEBI" id="CHEBI:30013"/>
        <dbReference type="ChEBI" id="CHEBI:30616"/>
        <dbReference type="ChEBI" id="CHEBI:61977"/>
        <dbReference type="ChEBI" id="CHEBI:456216"/>
        <dbReference type="EC" id="2.7.11.1"/>
    </reaction>
</comment>
<dbReference type="GO" id="GO:0010506">
    <property type="term" value="P:regulation of autophagy"/>
    <property type="evidence" value="ECO:0007669"/>
    <property type="project" value="InterPro"/>
</dbReference>
<evidence type="ECO:0000259" key="16">
    <source>
        <dbReference type="PROSITE" id="PS50006"/>
    </source>
</evidence>
<proteinExistence type="inferred from homology"/>
<evidence type="ECO:0000256" key="8">
    <source>
        <dbReference type="ARBA" id="ARBA00022741"/>
    </source>
</evidence>
<dbReference type="InterPro" id="IPR008984">
    <property type="entry name" value="SMAD_FHA_dom_sf"/>
</dbReference>
<dbReference type="GO" id="GO:0005776">
    <property type="term" value="C:autophagosome"/>
    <property type="evidence" value="ECO:0007669"/>
    <property type="project" value="TreeGrafter"/>
</dbReference>
<keyword evidence="9" id="KW-0418">Kinase</keyword>
<feature type="compositionally biased region" description="Basic and acidic residues" evidence="15">
    <location>
        <begin position="36"/>
        <end position="62"/>
    </location>
</feature>
<gene>
    <name evidence="18" type="ORF">EMPG_11861</name>
</gene>
<dbReference type="GO" id="GO:0000045">
    <property type="term" value="P:autophagosome assembly"/>
    <property type="evidence" value="ECO:0007669"/>
    <property type="project" value="TreeGrafter"/>
</dbReference>
<evidence type="ECO:0000256" key="9">
    <source>
        <dbReference type="ARBA" id="ARBA00022777"/>
    </source>
</evidence>
<feature type="domain" description="FHA" evidence="16">
    <location>
        <begin position="84"/>
        <end position="133"/>
    </location>
</feature>
<dbReference type="Gene3D" id="2.60.200.20">
    <property type="match status" value="1"/>
</dbReference>
<evidence type="ECO:0000313" key="18">
    <source>
        <dbReference type="EMBL" id="KLJ13207.1"/>
    </source>
</evidence>
<evidence type="ECO:0000256" key="12">
    <source>
        <dbReference type="ARBA" id="ARBA00030237"/>
    </source>
</evidence>
<evidence type="ECO:0000256" key="10">
    <source>
        <dbReference type="ARBA" id="ARBA00022840"/>
    </source>
</evidence>
<dbReference type="PROSITE" id="PS50011">
    <property type="entry name" value="PROTEIN_KINASE_DOM"/>
    <property type="match status" value="1"/>
</dbReference>
<evidence type="ECO:0000256" key="2">
    <source>
        <dbReference type="ARBA" id="ARBA00005575"/>
    </source>
</evidence>
<feature type="compositionally biased region" description="Low complexity" evidence="15">
    <location>
        <begin position="537"/>
        <end position="550"/>
    </location>
</feature>
<accession>A0A0H1BQ82</accession>
<dbReference type="InterPro" id="IPR011009">
    <property type="entry name" value="Kinase-like_dom_sf"/>
</dbReference>
<evidence type="ECO:0000259" key="17">
    <source>
        <dbReference type="PROSITE" id="PS50011"/>
    </source>
</evidence>
<feature type="compositionally biased region" description="Polar residues" evidence="15">
    <location>
        <begin position="597"/>
        <end position="617"/>
    </location>
</feature>
<dbReference type="GO" id="GO:0034045">
    <property type="term" value="C:phagophore assembly site membrane"/>
    <property type="evidence" value="ECO:0007669"/>
    <property type="project" value="UniProtKB-SubCell"/>
</dbReference>
<organism evidence="18 19">
    <name type="scientific">Blastomyces silverae</name>
    <dbReference type="NCBI Taxonomy" id="2060906"/>
    <lineage>
        <taxon>Eukaryota</taxon>
        <taxon>Fungi</taxon>
        <taxon>Dikarya</taxon>
        <taxon>Ascomycota</taxon>
        <taxon>Pezizomycotina</taxon>
        <taxon>Eurotiomycetes</taxon>
        <taxon>Eurotiomycetidae</taxon>
        <taxon>Onygenales</taxon>
        <taxon>Ajellomycetaceae</taxon>
        <taxon>Blastomyces</taxon>
    </lineage>
</organism>
<comment type="subcellular location">
    <subcellularLocation>
        <location evidence="1">Preautophagosomal structure membrane</location>
        <topology evidence="1">Peripheral membrane protein</topology>
    </subcellularLocation>
</comment>
<evidence type="ECO:0000256" key="3">
    <source>
        <dbReference type="ARBA" id="ARBA00012513"/>
    </source>
</evidence>
<keyword evidence="8" id="KW-0547">Nucleotide-binding</keyword>
<evidence type="ECO:0000256" key="5">
    <source>
        <dbReference type="ARBA" id="ARBA00019599"/>
    </source>
</evidence>
<comment type="similarity">
    <text evidence="2">Belongs to the protein kinase superfamily. CAMK Ser/Thr protein kinase family. CHEK2 subfamily.</text>
</comment>
<comment type="catalytic activity">
    <reaction evidence="14">
        <text>L-seryl-[protein] + ATP = O-phospho-L-seryl-[protein] + ADP + H(+)</text>
        <dbReference type="Rhea" id="RHEA:17989"/>
        <dbReference type="Rhea" id="RHEA-COMP:9863"/>
        <dbReference type="Rhea" id="RHEA-COMP:11604"/>
        <dbReference type="ChEBI" id="CHEBI:15378"/>
        <dbReference type="ChEBI" id="CHEBI:29999"/>
        <dbReference type="ChEBI" id="CHEBI:30616"/>
        <dbReference type="ChEBI" id="CHEBI:83421"/>
        <dbReference type="ChEBI" id="CHEBI:456216"/>
        <dbReference type="EC" id="2.7.11.1"/>
    </reaction>
</comment>
<keyword evidence="10" id="KW-0067">ATP-binding</keyword>